<keyword evidence="1" id="KW-0472">Membrane</keyword>
<sequence length="87" mass="9815">MLYKRLMWIIWPAFLMAGVMEVLVFSLADPQELSWFGQQLELSRQTVYTVSFFVFWLVLGLGGALTLLLSLSAKEINDVEAAKTPSS</sequence>
<protein>
    <recommendedName>
        <fullName evidence="4">Transmembrane protein</fullName>
    </recommendedName>
</protein>
<dbReference type="EMBL" id="CP019239">
    <property type="protein sequence ID" value="APW44752.1"/>
    <property type="molecule type" value="Genomic_DNA"/>
</dbReference>
<dbReference type="KEGG" id="rsb:RS694_07835"/>
<name>A0A1P8KFR9_9BURK</name>
<feature type="transmembrane region" description="Helical" evidence="1">
    <location>
        <begin position="48"/>
        <end position="69"/>
    </location>
</feature>
<keyword evidence="1" id="KW-0812">Transmembrane</keyword>
<dbReference type="eggNOG" id="ENOG50339PI">
    <property type="taxonomic scope" value="Bacteria"/>
</dbReference>
<dbReference type="RefSeq" id="WP_029705753.1">
    <property type="nucleotide sequence ID" value="NZ_CP019239.1"/>
</dbReference>
<evidence type="ECO:0000313" key="2">
    <source>
        <dbReference type="EMBL" id="APW44752.1"/>
    </source>
</evidence>
<keyword evidence="1" id="KW-1133">Transmembrane helix</keyword>
<proteinExistence type="predicted"/>
<evidence type="ECO:0008006" key="4">
    <source>
        <dbReference type="Google" id="ProtNLM"/>
    </source>
</evidence>
<dbReference type="AlphaFoldDB" id="A0A1P8KFR9"/>
<dbReference type="Proteomes" id="UP000186110">
    <property type="component" value="Chromosome"/>
</dbReference>
<evidence type="ECO:0000256" key="1">
    <source>
        <dbReference type="SAM" id="Phobius"/>
    </source>
</evidence>
<accession>A0A1P8KFR9</accession>
<reference evidence="2 3" key="1">
    <citation type="submission" date="2017-01" db="EMBL/GenBank/DDBJ databases">
        <authorList>
            <person name="Mah S.A."/>
            <person name="Swanson W.J."/>
            <person name="Moy G.W."/>
            <person name="Vacquier V.D."/>
        </authorList>
    </citation>
    <scope>NUCLEOTIDE SEQUENCE [LARGE SCALE GENOMIC DNA]</scope>
    <source>
        <strain evidence="2 3">DSM 22694</strain>
    </source>
</reference>
<dbReference type="STRING" id="1484693.RS694_07835"/>
<organism evidence="2 3">
    <name type="scientific">Rhodoferax saidenbachensis</name>
    <dbReference type="NCBI Taxonomy" id="1484693"/>
    <lineage>
        <taxon>Bacteria</taxon>
        <taxon>Pseudomonadati</taxon>
        <taxon>Pseudomonadota</taxon>
        <taxon>Betaproteobacteria</taxon>
        <taxon>Burkholderiales</taxon>
        <taxon>Comamonadaceae</taxon>
        <taxon>Rhodoferax</taxon>
    </lineage>
</organism>
<keyword evidence="3" id="KW-1185">Reference proteome</keyword>
<evidence type="ECO:0000313" key="3">
    <source>
        <dbReference type="Proteomes" id="UP000186110"/>
    </source>
</evidence>
<feature type="transmembrane region" description="Helical" evidence="1">
    <location>
        <begin position="7"/>
        <end position="28"/>
    </location>
</feature>
<gene>
    <name evidence="2" type="ORF">RS694_07835</name>
</gene>